<comment type="caution">
    <text evidence="1">The sequence shown here is derived from an EMBL/GenBank/DDBJ whole genome shotgun (WGS) entry which is preliminary data.</text>
</comment>
<dbReference type="AlphaFoldDB" id="A0A4R2KNB9"/>
<name>A0A4R2KNB9_9FIRM</name>
<reference evidence="1 2" key="1">
    <citation type="submission" date="2019-03" db="EMBL/GenBank/DDBJ databases">
        <title>Genomic Encyclopedia of Type Strains, Phase IV (KMG-IV): sequencing the most valuable type-strain genomes for metagenomic binning, comparative biology and taxonomic classification.</title>
        <authorList>
            <person name="Goeker M."/>
        </authorList>
    </citation>
    <scope>NUCLEOTIDE SEQUENCE [LARGE SCALE GENOMIC DNA]</scope>
    <source>
        <strain evidence="1 2">DSM 102940</strain>
    </source>
</reference>
<dbReference type="EMBL" id="SLWV01000049">
    <property type="protein sequence ID" value="TCO68075.1"/>
    <property type="molecule type" value="Genomic_DNA"/>
</dbReference>
<organism evidence="1 2">
    <name type="scientific">Marinisporobacter balticus</name>
    <dbReference type="NCBI Taxonomy" id="2018667"/>
    <lineage>
        <taxon>Bacteria</taxon>
        <taxon>Bacillati</taxon>
        <taxon>Bacillota</taxon>
        <taxon>Clostridia</taxon>
        <taxon>Peptostreptococcales</taxon>
        <taxon>Thermotaleaceae</taxon>
        <taxon>Marinisporobacter</taxon>
    </lineage>
</organism>
<dbReference type="OrthoDB" id="2086300at2"/>
<evidence type="ECO:0000313" key="1">
    <source>
        <dbReference type="EMBL" id="TCO68075.1"/>
    </source>
</evidence>
<gene>
    <name evidence="1" type="ORF">EV214_1499</name>
</gene>
<dbReference type="RefSeq" id="WP_132248326.1">
    <property type="nucleotide sequence ID" value="NZ_SLWV01000049.1"/>
</dbReference>
<dbReference type="Proteomes" id="UP000294919">
    <property type="component" value="Unassembled WGS sequence"/>
</dbReference>
<evidence type="ECO:0000313" key="2">
    <source>
        <dbReference type="Proteomes" id="UP000294919"/>
    </source>
</evidence>
<sequence>MKYFIMKQEKQIGNLIKLRDFKGNKHITFTKDQENKLNDVSTLFVTGNQDSVYTDFIENPLFLISDELKKIFEIYEHTLLYKTVVLSNIQEKVQKVYHMVLTDKIDCLSDQTTFYKNGWEKDIVLDKDKLQNHNIFQIEGTTGEYLIVVLDMAESILRRDFVGMSFEEIEVI</sequence>
<protein>
    <submittedName>
        <fullName evidence="1">Uncharacterized protein</fullName>
    </submittedName>
</protein>
<keyword evidence="2" id="KW-1185">Reference proteome</keyword>
<accession>A0A4R2KNB9</accession>
<proteinExistence type="predicted"/>